<organism evidence="5 6">
    <name type="scientific">Hyalangium minutum</name>
    <dbReference type="NCBI Taxonomy" id="394096"/>
    <lineage>
        <taxon>Bacteria</taxon>
        <taxon>Pseudomonadati</taxon>
        <taxon>Myxococcota</taxon>
        <taxon>Myxococcia</taxon>
        <taxon>Myxococcales</taxon>
        <taxon>Cystobacterineae</taxon>
        <taxon>Archangiaceae</taxon>
        <taxon>Hyalangium</taxon>
    </lineage>
</organism>
<dbReference type="STRING" id="394096.DB31_3431"/>
<dbReference type="PANTHER" id="PTHR31005:SF8">
    <property type="entry name" value="DUF4139 DOMAIN-CONTAINING PROTEIN"/>
    <property type="match status" value="1"/>
</dbReference>
<dbReference type="NCBIfam" id="TIGR02231">
    <property type="entry name" value="mucoidy inhibitor MuiA family protein"/>
    <property type="match status" value="1"/>
</dbReference>
<dbReference type="Pfam" id="PF13598">
    <property type="entry name" value="DUF4139"/>
    <property type="match status" value="1"/>
</dbReference>
<dbReference type="GO" id="GO:0016829">
    <property type="term" value="F:lyase activity"/>
    <property type="evidence" value="ECO:0007669"/>
    <property type="project" value="UniProtKB-KW"/>
</dbReference>
<reference evidence="5 6" key="1">
    <citation type="submission" date="2014-04" db="EMBL/GenBank/DDBJ databases">
        <title>Genome assembly of Hyalangium minutum DSM 14724.</title>
        <authorList>
            <person name="Sharma G."/>
            <person name="Subramanian S."/>
        </authorList>
    </citation>
    <scope>NUCLEOTIDE SEQUENCE [LARGE SCALE GENOMIC DNA]</scope>
    <source>
        <strain evidence="5 6">DSM 14724</strain>
    </source>
</reference>
<dbReference type="PATRIC" id="fig|394096.3.peg.1081"/>
<proteinExistence type="predicted"/>
<keyword evidence="6" id="KW-1185">Reference proteome</keyword>
<evidence type="ECO:0000313" key="6">
    <source>
        <dbReference type="Proteomes" id="UP000028725"/>
    </source>
</evidence>
<dbReference type="AlphaFoldDB" id="A0A085WUD8"/>
<dbReference type="RefSeq" id="WP_044183102.1">
    <property type="nucleotide sequence ID" value="NZ_JMCB01000002.1"/>
</dbReference>
<dbReference type="InterPro" id="IPR011935">
    <property type="entry name" value="CHP02231"/>
</dbReference>
<feature type="domain" description="DUF4139" evidence="3">
    <location>
        <begin position="208"/>
        <end position="515"/>
    </location>
</feature>
<evidence type="ECO:0000256" key="2">
    <source>
        <dbReference type="SAM" id="MobiDB-lite"/>
    </source>
</evidence>
<name>A0A085WUD8_9BACT</name>
<evidence type="ECO:0000259" key="4">
    <source>
        <dbReference type="Pfam" id="PF13600"/>
    </source>
</evidence>
<keyword evidence="1" id="KW-0175">Coiled coil</keyword>
<dbReference type="InterPro" id="IPR037291">
    <property type="entry name" value="DUF4139"/>
</dbReference>
<accession>A0A085WUD8</accession>
<keyword evidence="5" id="KW-0456">Lyase</keyword>
<comment type="caution">
    <text evidence="5">The sequence shown here is derived from an EMBL/GenBank/DDBJ whole genome shotgun (WGS) entry which is preliminary data.</text>
</comment>
<dbReference type="EMBL" id="JMCB01000002">
    <property type="protein sequence ID" value="KFE71301.1"/>
    <property type="molecule type" value="Genomic_DNA"/>
</dbReference>
<evidence type="ECO:0000256" key="1">
    <source>
        <dbReference type="SAM" id="Coils"/>
    </source>
</evidence>
<dbReference type="Proteomes" id="UP000028725">
    <property type="component" value="Unassembled WGS sequence"/>
</dbReference>
<gene>
    <name evidence="5" type="ORF">DB31_3431</name>
</gene>
<dbReference type="PANTHER" id="PTHR31005">
    <property type="entry name" value="DUF4139 DOMAIN-CONTAINING PROTEIN"/>
    <property type="match status" value="1"/>
</dbReference>
<feature type="region of interest" description="Disordered" evidence="2">
    <location>
        <begin position="289"/>
        <end position="316"/>
    </location>
</feature>
<dbReference type="Pfam" id="PF13600">
    <property type="entry name" value="DUF4140"/>
    <property type="match status" value="1"/>
</dbReference>
<feature type="coiled-coil region" evidence="1">
    <location>
        <begin position="78"/>
        <end position="112"/>
    </location>
</feature>
<sequence length="524" mass="57730">MHTLSLTLWVLAATPSVSSVVVYPDRAQVTRAQTVTCTGRDTLARFEELPPAADPSSFRARADRGTVEGLLASEHTRQTRYGAEREKQEKQRVELERELAALEHARARALALDSLGSGLMNVALGRIRREFTEAKPDTRAWGTALDTALGSRLRASAEREAQASKLRTTSRALAELSTQEQRTLAASARIDRSVEVRLDCPSGTQARVELTYLVGGASWQPAYEARADEQGQRVELSTYATVKQASGEDWKEAQLVLSTAVPDENATPPELRPLFVSSRERKVERKVLVSREERQEHAQSGASTPPSGGESLHAKAQGLSVQLTVPERANVPGDGSEVRLRVARTPLQASFAWRTIPKLYPVVFRVARLTNTAPFPLLAGPVDVFRQTGFLGRQPLERVAQGAPFELTFGIEEGLRVERQVVEEVARDTGLFGGKRRFRYAYRFEVANYRKTPEQLEVSEHIPVSELEDVKVELDAKKTTAGYALDAADGIATWKLPLAPAEKRTVELVFHVDVPSSYDSGGLE</sequence>
<evidence type="ECO:0000313" key="5">
    <source>
        <dbReference type="EMBL" id="KFE71301.1"/>
    </source>
</evidence>
<dbReference type="InterPro" id="IPR025554">
    <property type="entry name" value="DUF4140"/>
</dbReference>
<protein>
    <submittedName>
        <fullName evidence="5">Aspartate ammonia-lyase</fullName>
    </submittedName>
</protein>
<evidence type="ECO:0000259" key="3">
    <source>
        <dbReference type="Pfam" id="PF13598"/>
    </source>
</evidence>
<dbReference type="OrthoDB" id="9777444at2"/>
<feature type="domain" description="DUF4140" evidence="4">
    <location>
        <begin position="20"/>
        <end position="109"/>
    </location>
</feature>